<evidence type="ECO:0000256" key="1">
    <source>
        <dbReference type="SAM" id="Coils"/>
    </source>
</evidence>
<dbReference type="GO" id="GO:0016887">
    <property type="term" value="F:ATP hydrolysis activity"/>
    <property type="evidence" value="ECO:0007669"/>
    <property type="project" value="InterPro"/>
</dbReference>
<dbReference type="RefSeq" id="WP_169013972.1">
    <property type="nucleotide sequence ID" value="NZ_JABBJH010000024.1"/>
</dbReference>
<dbReference type="EMBL" id="JABBJH010000024">
    <property type="protein sequence ID" value="NMK39901.1"/>
    <property type="molecule type" value="Genomic_DNA"/>
</dbReference>
<dbReference type="PANTHER" id="PTHR32182:SF0">
    <property type="entry name" value="DNA REPLICATION AND REPAIR PROTEIN RECF"/>
    <property type="match status" value="1"/>
</dbReference>
<dbReference type="PANTHER" id="PTHR32182">
    <property type="entry name" value="DNA REPLICATION AND REPAIR PROTEIN RECF"/>
    <property type="match status" value="1"/>
</dbReference>
<dbReference type="Pfam" id="PF13476">
    <property type="entry name" value="AAA_23"/>
    <property type="match status" value="1"/>
</dbReference>
<dbReference type="Gene3D" id="3.40.50.300">
    <property type="entry name" value="P-loop containing nucleotide triphosphate hydrolases"/>
    <property type="match status" value="1"/>
</dbReference>
<dbReference type="InterPro" id="IPR027417">
    <property type="entry name" value="P-loop_NTPase"/>
</dbReference>
<organism evidence="3 4">
    <name type="scientific">Megasphaera elsdenii</name>
    <dbReference type="NCBI Taxonomy" id="907"/>
    <lineage>
        <taxon>Bacteria</taxon>
        <taxon>Bacillati</taxon>
        <taxon>Bacillota</taxon>
        <taxon>Negativicutes</taxon>
        <taxon>Veillonellales</taxon>
        <taxon>Veillonellaceae</taxon>
        <taxon>Megasphaera</taxon>
    </lineage>
</organism>
<dbReference type="SUPFAM" id="SSF52540">
    <property type="entry name" value="P-loop containing nucleoside triphosphate hydrolases"/>
    <property type="match status" value="1"/>
</dbReference>
<evidence type="ECO:0000259" key="2">
    <source>
        <dbReference type="Pfam" id="PF13476"/>
    </source>
</evidence>
<dbReference type="AlphaFoldDB" id="A0A848ESC3"/>
<dbReference type="Proteomes" id="UP000536773">
    <property type="component" value="Unassembled WGS sequence"/>
</dbReference>
<evidence type="ECO:0000313" key="3">
    <source>
        <dbReference type="EMBL" id="NMK39901.1"/>
    </source>
</evidence>
<dbReference type="GO" id="GO:0006302">
    <property type="term" value="P:double-strand break repair"/>
    <property type="evidence" value="ECO:0007669"/>
    <property type="project" value="InterPro"/>
</dbReference>
<comment type="caution">
    <text evidence="3">The sequence shown here is derived from an EMBL/GenBank/DDBJ whole genome shotgun (WGS) entry which is preliminary data.</text>
</comment>
<gene>
    <name evidence="3" type="ORF">HG933_11095</name>
</gene>
<name>A0A848ESC3_MEGEL</name>
<feature type="domain" description="Rad50/SbcC-type AAA" evidence="2">
    <location>
        <begin position="5"/>
        <end position="329"/>
    </location>
</feature>
<keyword evidence="1" id="KW-0175">Coiled coil</keyword>
<dbReference type="Gene3D" id="1.10.287.510">
    <property type="entry name" value="Helix hairpin bin"/>
    <property type="match status" value="1"/>
</dbReference>
<reference evidence="3 4" key="1">
    <citation type="submission" date="2020-04" db="EMBL/GenBank/DDBJ databases">
        <authorList>
            <person name="Hitch T.C.A."/>
            <person name="Wylensek D."/>
            <person name="Clavel T."/>
        </authorList>
    </citation>
    <scope>NUCLEOTIDE SEQUENCE [LARGE SCALE GENOMIC DNA]</scope>
    <source>
        <strain evidence="3 4">WCA-386-APC-2A</strain>
    </source>
</reference>
<protein>
    <submittedName>
        <fullName evidence="3">AAA family ATPase</fullName>
    </submittedName>
</protein>
<feature type="coiled-coil region" evidence="1">
    <location>
        <begin position="301"/>
        <end position="342"/>
    </location>
</feature>
<sequence length="645" mass="72612">MKITRIHLENFRGLTELDLEPDGKNAIIYGANGTGKTTVANAIIWALLDMPATGEKDFNPKTVGAHDLHHVVELTAQADDGSLHTLRKDFFEVWTRKKGAQNKEFSGHRTEYSINGIPFKKGAYNKAVERLCGTSLENVKKMMVSGHFLDDLSVDERRQTLFDICGDVSDDEVMQAEGLEDLPTFLAIPGTDGQTYDTAEYLKMAKAQRTQLNKDLTLIPARIDEVDKSIRTGPPVPAEEVETYRAKLVNQHKAVALELNTMMSQSGKAQAIAAAKAAFSDAARAYDEKIHEQNAGTYQKLEAMAAKRRELSGQEEDLLNQIKSLEKEHDRLYDMRNDLLKAYADVDARQWDTGLEVCPTCHRELPPEQIAQLRDEFNQKKSREKEDINEKGQQCSKTKLADLEQKILPLSESHKAVKAELAQLMEDSNRLNQSLYKFPRFEETDEAKALQVKINDAESAEDVTATEAYQNLSRQAAELTDKIRRTDVTLAAIRANDNGRERLRELRQQQTDTAASLEHVEYGIHLVEEFSRKKAAMVTDKINARFKSVRFVLFDDQINGGLKEICEPTIQNDAGQWVPYKAANTAARVNAELEIIDVLNQYYHTSLPVIIDRAESISRPIDIPQQVIRLIVSPSASTLQLMKED</sequence>
<accession>A0A848ESC3</accession>
<dbReference type="InterPro" id="IPR038729">
    <property type="entry name" value="Rad50/SbcC_AAA"/>
</dbReference>
<proteinExistence type="predicted"/>
<evidence type="ECO:0000313" key="4">
    <source>
        <dbReference type="Proteomes" id="UP000536773"/>
    </source>
</evidence>
<dbReference type="GO" id="GO:0000731">
    <property type="term" value="P:DNA synthesis involved in DNA repair"/>
    <property type="evidence" value="ECO:0007669"/>
    <property type="project" value="TreeGrafter"/>
</dbReference>